<gene>
    <name evidence="2" type="ORF">GB882_12365</name>
</gene>
<dbReference type="EMBL" id="WHPD01002664">
    <property type="protein sequence ID" value="MPV89464.1"/>
    <property type="molecule type" value="Genomic_DNA"/>
</dbReference>
<name>A0A7J9V0H2_9MICO</name>
<keyword evidence="3" id="KW-1185">Reference proteome</keyword>
<reference evidence="2 3" key="1">
    <citation type="submission" date="2019-10" db="EMBL/GenBank/DDBJ databases">
        <title>Georgenia wutianyii sp. nov. and Georgenia yuyongxinii sp. nov. isolated from plateau pika (Ochotona curzoniae) in the Qinghai-Tibet plateau of China.</title>
        <authorList>
            <person name="Tian Z."/>
        </authorList>
    </citation>
    <scope>NUCLEOTIDE SEQUENCE [LARGE SCALE GENOMIC DNA]</scope>
    <source>
        <strain evidence="2 3">JCM 15130</strain>
    </source>
</reference>
<protein>
    <recommendedName>
        <fullName evidence="4">DUF1795 domain-containing protein</fullName>
    </recommendedName>
</protein>
<evidence type="ECO:0000256" key="1">
    <source>
        <dbReference type="SAM" id="MobiDB-lite"/>
    </source>
</evidence>
<comment type="caution">
    <text evidence="2">The sequence shown here is derived from an EMBL/GenBank/DDBJ whole genome shotgun (WGS) entry which is preliminary data.</text>
</comment>
<sequence>MHAADRPSPASKPAARWDPPAIDGYTRSERAPGPGIVQLEDPSDACVLQLTRSPLPALPADRSRDDRAATEDALDVSLQLLEGAEETARRDTTLTTDAGPMAAREIAVTTSVGTQRAELRMALRASAADRALVGLVHICPAGALDEAVWDAWVAGATLRNTTATTF</sequence>
<evidence type="ECO:0008006" key="4">
    <source>
        <dbReference type="Google" id="ProtNLM"/>
    </source>
</evidence>
<organism evidence="2 3">
    <name type="scientific">Georgenia ruanii</name>
    <dbReference type="NCBI Taxonomy" id="348442"/>
    <lineage>
        <taxon>Bacteria</taxon>
        <taxon>Bacillati</taxon>
        <taxon>Actinomycetota</taxon>
        <taxon>Actinomycetes</taxon>
        <taxon>Micrococcales</taxon>
        <taxon>Bogoriellaceae</taxon>
        <taxon>Georgenia</taxon>
    </lineage>
</organism>
<dbReference type="AlphaFoldDB" id="A0A7J9V0H2"/>
<feature type="region of interest" description="Disordered" evidence="1">
    <location>
        <begin position="1"/>
        <end position="39"/>
    </location>
</feature>
<accession>A0A7J9V0H2</accession>
<dbReference type="Proteomes" id="UP000429644">
    <property type="component" value="Unassembled WGS sequence"/>
</dbReference>
<evidence type="ECO:0000313" key="2">
    <source>
        <dbReference type="EMBL" id="MPV89464.1"/>
    </source>
</evidence>
<proteinExistence type="predicted"/>
<evidence type="ECO:0000313" key="3">
    <source>
        <dbReference type="Proteomes" id="UP000429644"/>
    </source>
</evidence>